<dbReference type="InterPro" id="IPR000700">
    <property type="entry name" value="PAS-assoc_C"/>
</dbReference>
<evidence type="ECO:0000313" key="4">
    <source>
        <dbReference type="EMBL" id="MFC4303283.1"/>
    </source>
</evidence>
<dbReference type="CDD" id="cd01949">
    <property type="entry name" value="GGDEF"/>
    <property type="match status" value="1"/>
</dbReference>
<proteinExistence type="predicted"/>
<feature type="domain" description="PAC" evidence="2">
    <location>
        <begin position="312"/>
        <end position="364"/>
    </location>
</feature>
<evidence type="ECO:0000259" key="2">
    <source>
        <dbReference type="PROSITE" id="PS50113"/>
    </source>
</evidence>
<keyword evidence="5" id="KW-1185">Reference proteome</keyword>
<dbReference type="InterPro" id="IPR031621">
    <property type="entry name" value="HisKA_7TM"/>
</dbReference>
<dbReference type="Gene3D" id="3.30.70.270">
    <property type="match status" value="1"/>
</dbReference>
<keyword evidence="1" id="KW-0472">Membrane</keyword>
<protein>
    <submittedName>
        <fullName evidence="4">Histidine kinase N-terminal 7TM domain-containing protein</fullName>
    </submittedName>
</protein>
<name>A0ABV8S6V7_9BACL</name>
<feature type="transmembrane region" description="Helical" evidence="1">
    <location>
        <begin position="103"/>
        <end position="125"/>
    </location>
</feature>
<dbReference type="InterPro" id="IPR043128">
    <property type="entry name" value="Rev_trsase/Diguanyl_cyclase"/>
</dbReference>
<dbReference type="NCBIfam" id="TIGR00254">
    <property type="entry name" value="GGDEF"/>
    <property type="match status" value="1"/>
</dbReference>
<dbReference type="InterPro" id="IPR000160">
    <property type="entry name" value="GGDEF_dom"/>
</dbReference>
<evidence type="ECO:0000259" key="3">
    <source>
        <dbReference type="PROSITE" id="PS50887"/>
    </source>
</evidence>
<dbReference type="InterPro" id="IPR000014">
    <property type="entry name" value="PAS"/>
</dbReference>
<dbReference type="SUPFAM" id="SSF55073">
    <property type="entry name" value="Nucleotide cyclase"/>
    <property type="match status" value="1"/>
</dbReference>
<feature type="transmembrane region" description="Helical" evidence="1">
    <location>
        <begin position="210"/>
        <end position="231"/>
    </location>
</feature>
<dbReference type="PANTHER" id="PTHR45138:SF9">
    <property type="entry name" value="DIGUANYLATE CYCLASE DGCM-RELATED"/>
    <property type="match status" value="1"/>
</dbReference>
<dbReference type="Pfam" id="PF16927">
    <property type="entry name" value="HisKA_7TM"/>
    <property type="match status" value="1"/>
</dbReference>
<feature type="transmembrane region" description="Helical" evidence="1">
    <location>
        <begin position="179"/>
        <end position="198"/>
    </location>
</feature>
<dbReference type="InterPro" id="IPR050469">
    <property type="entry name" value="Diguanylate_Cyclase"/>
</dbReference>
<dbReference type="PANTHER" id="PTHR45138">
    <property type="entry name" value="REGULATORY COMPONENTS OF SENSORY TRANSDUCTION SYSTEM"/>
    <property type="match status" value="1"/>
</dbReference>
<dbReference type="Proteomes" id="UP001595755">
    <property type="component" value="Unassembled WGS sequence"/>
</dbReference>
<dbReference type="EMBL" id="JBHSED010000011">
    <property type="protein sequence ID" value="MFC4303283.1"/>
    <property type="molecule type" value="Genomic_DNA"/>
</dbReference>
<feature type="transmembrane region" description="Helical" evidence="1">
    <location>
        <begin position="67"/>
        <end position="91"/>
    </location>
</feature>
<dbReference type="GO" id="GO:0016301">
    <property type="term" value="F:kinase activity"/>
    <property type="evidence" value="ECO:0007669"/>
    <property type="project" value="UniProtKB-KW"/>
</dbReference>
<dbReference type="PROSITE" id="PS50113">
    <property type="entry name" value="PAC"/>
    <property type="match status" value="1"/>
</dbReference>
<sequence length="541" mass="59706">MGTPYSAILTLIVTAGVINVIMGIYTITARSKQPMAKLFAVFCLLASVYTFGSALELSSGSLAEIKLWIKVQYLGMPFLPPLNLLLILYFLGMAPYVKRYLRWILFIMPTITVALVMTNDLHHFYYRAIELRPGIDMLKVDLNVGPWYIIQGAFTFGCMVGGAFLLLLRWNSMKSSYRLPFFTMLTGLLLPIAGDFAYLSNKTPDGMDPIPVLMAVTSGLYMWALGSKGLFNVAPIAREILFESMGDGVIVLDVEDRLVDYNPAAAAVLPELSSAVIGRRLERLWSLHTDEPFIGAEEKRSEHGTSETSDLVGSQELLWRVRGQAYYYHIRSSIVRKKNGQRSGKLIVMIDVTQRVRLQQQLKELAYHDGLTGIYNRVHFLHLSEALLVDSLTEGKPISFVLFDIDHFKRVNDSFGHDVGDQALLHVVEICREELRSEDVFARYGGEEFVVAMPGLDLAEATAAAHRLRSAIAANPMSSPQQPLAITASFGVAVSGAKPPGSTEAATGELQRLLKAADGALYAAKHEGRDAVRVAEGEEPA</sequence>
<feature type="transmembrane region" description="Helical" evidence="1">
    <location>
        <begin position="38"/>
        <end position="55"/>
    </location>
</feature>
<keyword evidence="1" id="KW-0812">Transmembrane</keyword>
<accession>A0ABV8S6V7</accession>
<reference evidence="5" key="1">
    <citation type="journal article" date="2019" name="Int. J. Syst. Evol. Microbiol.">
        <title>The Global Catalogue of Microorganisms (GCM) 10K type strain sequencing project: providing services to taxonomists for standard genome sequencing and annotation.</title>
        <authorList>
            <consortium name="The Broad Institute Genomics Platform"/>
            <consortium name="The Broad Institute Genome Sequencing Center for Infectious Disease"/>
            <person name="Wu L."/>
            <person name="Ma J."/>
        </authorList>
    </citation>
    <scope>NUCLEOTIDE SEQUENCE [LARGE SCALE GENOMIC DNA]</scope>
    <source>
        <strain evidence="5">CGMCC 4.1641</strain>
    </source>
</reference>
<dbReference type="Gene3D" id="3.30.450.20">
    <property type="entry name" value="PAS domain"/>
    <property type="match status" value="1"/>
</dbReference>
<dbReference type="InterPro" id="IPR029787">
    <property type="entry name" value="Nucleotide_cyclase"/>
</dbReference>
<dbReference type="RefSeq" id="WP_204604081.1">
    <property type="nucleotide sequence ID" value="NZ_JBHSED010000011.1"/>
</dbReference>
<dbReference type="Pfam" id="PF08448">
    <property type="entry name" value="PAS_4"/>
    <property type="match status" value="1"/>
</dbReference>
<keyword evidence="4" id="KW-0418">Kinase</keyword>
<keyword evidence="1" id="KW-1133">Transmembrane helix</keyword>
<feature type="transmembrane region" description="Helical" evidence="1">
    <location>
        <begin position="6"/>
        <end position="26"/>
    </location>
</feature>
<comment type="caution">
    <text evidence="4">The sequence shown here is derived from an EMBL/GenBank/DDBJ whole genome shotgun (WGS) entry which is preliminary data.</text>
</comment>
<dbReference type="PROSITE" id="PS50887">
    <property type="entry name" value="GGDEF"/>
    <property type="match status" value="1"/>
</dbReference>
<dbReference type="InterPro" id="IPR035965">
    <property type="entry name" value="PAS-like_dom_sf"/>
</dbReference>
<keyword evidence="4" id="KW-0808">Transferase</keyword>
<gene>
    <name evidence="4" type="ORF">ACFO1S_07435</name>
</gene>
<feature type="transmembrane region" description="Helical" evidence="1">
    <location>
        <begin position="145"/>
        <end position="167"/>
    </location>
</feature>
<dbReference type="NCBIfam" id="TIGR00229">
    <property type="entry name" value="sensory_box"/>
    <property type="match status" value="1"/>
</dbReference>
<dbReference type="Pfam" id="PF00990">
    <property type="entry name" value="GGDEF"/>
    <property type="match status" value="1"/>
</dbReference>
<feature type="domain" description="GGDEF" evidence="3">
    <location>
        <begin position="396"/>
        <end position="537"/>
    </location>
</feature>
<dbReference type="InterPro" id="IPR013656">
    <property type="entry name" value="PAS_4"/>
</dbReference>
<dbReference type="SUPFAM" id="SSF55785">
    <property type="entry name" value="PYP-like sensor domain (PAS domain)"/>
    <property type="match status" value="1"/>
</dbReference>
<dbReference type="SMART" id="SM00267">
    <property type="entry name" value="GGDEF"/>
    <property type="match status" value="1"/>
</dbReference>
<evidence type="ECO:0000256" key="1">
    <source>
        <dbReference type="SAM" id="Phobius"/>
    </source>
</evidence>
<evidence type="ECO:0000313" key="5">
    <source>
        <dbReference type="Proteomes" id="UP001595755"/>
    </source>
</evidence>
<organism evidence="4 5">
    <name type="scientific">Cohnella boryungensis</name>
    <dbReference type="NCBI Taxonomy" id="768479"/>
    <lineage>
        <taxon>Bacteria</taxon>
        <taxon>Bacillati</taxon>
        <taxon>Bacillota</taxon>
        <taxon>Bacilli</taxon>
        <taxon>Bacillales</taxon>
        <taxon>Paenibacillaceae</taxon>
        <taxon>Cohnella</taxon>
    </lineage>
</organism>